<protein>
    <submittedName>
        <fullName evidence="3">Cytochrome P450</fullName>
    </submittedName>
</protein>
<reference evidence="3 4" key="1">
    <citation type="submission" date="2018-02" db="EMBL/GenBank/DDBJ databases">
        <title>Genome sequencing of Solimonas sp. HR-BB.</title>
        <authorList>
            <person name="Lee Y."/>
            <person name="Jeon C.O."/>
        </authorList>
    </citation>
    <scope>NUCLEOTIDE SEQUENCE [LARGE SCALE GENOMIC DNA]</scope>
    <source>
        <strain evidence="3 4">HR-BB</strain>
    </source>
</reference>
<comment type="similarity">
    <text evidence="1 2">Belongs to the cytochrome P450 family.</text>
</comment>
<keyword evidence="2" id="KW-0560">Oxidoreductase</keyword>
<sequence>MSETLSPAVARPDHITDAVFYDFDMFADPAYLANPHARILDMHKSAPPIFWTPRNGGHWMFVSHSANFEASRDVEKFSSEIVPQSKIKEMLAKLPPGAPHIPQPLPINIDPPDHTIYRAPLQRAFSPKAINELKGSIRELAISLIEGMKPKGSADFVSEVAEPLPVQVFLKMFGLPLEKQAAYRALVKEHMENIKNHDPAMIVRRMLKLTAIMKETILDRKENPKDDLISMLWQTRIGDRETTINDMENYCVVLFTAGLDTVVNGISLGAYHMATHPELQQQLRADPSQIPAATEEMLRRYTFTVPLRRVSNDIEFQGVQLKAGDRIMLFLPGADLDAKEYPNPEVYNHKRENSVHIAFGAGPHRCLGSHLARVELQVVYEELLTRLPAFSLDASKPVTFHGGHVVGPDHVWLKW</sequence>
<keyword evidence="2" id="KW-0408">Iron</keyword>
<keyword evidence="2" id="KW-0349">Heme</keyword>
<dbReference type="GO" id="GO:0005506">
    <property type="term" value="F:iron ion binding"/>
    <property type="evidence" value="ECO:0007669"/>
    <property type="project" value="InterPro"/>
</dbReference>
<dbReference type="InterPro" id="IPR036396">
    <property type="entry name" value="Cyt_P450_sf"/>
</dbReference>
<dbReference type="Gene3D" id="1.10.630.10">
    <property type="entry name" value="Cytochrome P450"/>
    <property type="match status" value="1"/>
</dbReference>
<dbReference type="GO" id="GO:0004497">
    <property type="term" value="F:monooxygenase activity"/>
    <property type="evidence" value="ECO:0007669"/>
    <property type="project" value="UniProtKB-KW"/>
</dbReference>
<dbReference type="InterPro" id="IPR001128">
    <property type="entry name" value="Cyt_P450"/>
</dbReference>
<comment type="caution">
    <text evidence="3">The sequence shown here is derived from an EMBL/GenBank/DDBJ whole genome shotgun (WGS) entry which is preliminary data.</text>
</comment>
<evidence type="ECO:0000313" key="3">
    <source>
        <dbReference type="EMBL" id="PPE71879.1"/>
    </source>
</evidence>
<gene>
    <name evidence="3" type="ORF">C3942_21430</name>
</gene>
<evidence type="ECO:0000313" key="4">
    <source>
        <dbReference type="Proteomes" id="UP000238220"/>
    </source>
</evidence>
<dbReference type="AlphaFoldDB" id="A0A2S5TA92"/>
<proteinExistence type="inferred from homology"/>
<dbReference type="PANTHER" id="PTHR46696:SF6">
    <property type="entry name" value="P450, PUTATIVE (EUROFUNG)-RELATED"/>
    <property type="match status" value="1"/>
</dbReference>
<accession>A0A2S5TA92</accession>
<keyword evidence="2" id="KW-0479">Metal-binding</keyword>
<dbReference type="PRINTS" id="PR00385">
    <property type="entry name" value="P450"/>
</dbReference>
<dbReference type="GO" id="GO:0020037">
    <property type="term" value="F:heme binding"/>
    <property type="evidence" value="ECO:0007669"/>
    <property type="project" value="InterPro"/>
</dbReference>
<organism evidence="3 4">
    <name type="scientific">Solimonas fluminis</name>
    <dbReference type="NCBI Taxonomy" id="2086571"/>
    <lineage>
        <taxon>Bacteria</taxon>
        <taxon>Pseudomonadati</taxon>
        <taxon>Pseudomonadota</taxon>
        <taxon>Gammaproteobacteria</taxon>
        <taxon>Nevskiales</taxon>
        <taxon>Nevskiaceae</taxon>
        <taxon>Solimonas</taxon>
    </lineage>
</organism>
<dbReference type="InterPro" id="IPR017972">
    <property type="entry name" value="Cyt_P450_CS"/>
</dbReference>
<dbReference type="InterPro" id="IPR002397">
    <property type="entry name" value="Cyt_P450_B"/>
</dbReference>
<name>A0A2S5TA92_9GAMM</name>
<dbReference type="PRINTS" id="PR00359">
    <property type="entry name" value="BP450"/>
</dbReference>
<dbReference type="PROSITE" id="PS00086">
    <property type="entry name" value="CYTOCHROME_P450"/>
    <property type="match status" value="1"/>
</dbReference>
<keyword evidence="2" id="KW-0503">Monooxygenase</keyword>
<keyword evidence="4" id="KW-1185">Reference proteome</keyword>
<dbReference type="GO" id="GO:0016705">
    <property type="term" value="F:oxidoreductase activity, acting on paired donors, with incorporation or reduction of molecular oxygen"/>
    <property type="evidence" value="ECO:0007669"/>
    <property type="project" value="InterPro"/>
</dbReference>
<evidence type="ECO:0000256" key="2">
    <source>
        <dbReference type="RuleBase" id="RU000461"/>
    </source>
</evidence>
<dbReference type="OrthoDB" id="4258484at2"/>
<dbReference type="EMBL" id="PSNW01000019">
    <property type="protein sequence ID" value="PPE71879.1"/>
    <property type="molecule type" value="Genomic_DNA"/>
</dbReference>
<evidence type="ECO:0000256" key="1">
    <source>
        <dbReference type="ARBA" id="ARBA00010617"/>
    </source>
</evidence>
<dbReference type="Proteomes" id="UP000238220">
    <property type="component" value="Unassembled WGS sequence"/>
</dbReference>
<dbReference type="RefSeq" id="WP_104232415.1">
    <property type="nucleotide sequence ID" value="NZ_PSNW01000019.1"/>
</dbReference>
<dbReference type="SUPFAM" id="SSF48264">
    <property type="entry name" value="Cytochrome P450"/>
    <property type="match status" value="1"/>
</dbReference>
<dbReference type="Pfam" id="PF00067">
    <property type="entry name" value="p450"/>
    <property type="match status" value="1"/>
</dbReference>
<dbReference type="PANTHER" id="PTHR46696">
    <property type="entry name" value="P450, PUTATIVE (EUROFUNG)-RELATED"/>
    <property type="match status" value="1"/>
</dbReference>